<sequence>MKTLANELKKNRSAFKCSNVTTSRDNEGSETENRSVGGSIPPLGTIIPHVTVAGNLSANFGDSALIGDKANAAVDGVIPERQLNALSPKFHLLRVVKGRRFAP</sequence>
<comment type="caution">
    <text evidence="2">The sequence shown here is derived from an EMBL/GenBank/DDBJ whole genome shotgun (WGS) entry which is preliminary data.</text>
</comment>
<name>A0A508TDZ5_9BRAD</name>
<feature type="region of interest" description="Disordered" evidence="1">
    <location>
        <begin position="16"/>
        <end position="40"/>
    </location>
</feature>
<protein>
    <submittedName>
        <fullName evidence="2">Uncharacterized protein</fullName>
    </submittedName>
</protein>
<dbReference type="AlphaFoldDB" id="A0A508TDZ5"/>
<accession>A0A508TDZ5</accession>
<keyword evidence="3" id="KW-1185">Reference proteome</keyword>
<reference evidence="2" key="1">
    <citation type="submission" date="2019-02" db="EMBL/GenBank/DDBJ databases">
        <authorList>
            <person name="Pothier F.J."/>
        </authorList>
    </citation>
    <scope>NUCLEOTIDE SEQUENCE</scope>
    <source>
        <strain evidence="2">CI-1B</strain>
    </source>
</reference>
<evidence type="ECO:0000313" key="2">
    <source>
        <dbReference type="EMBL" id="VIO73283.1"/>
    </source>
</evidence>
<gene>
    <name evidence="2" type="ORF">CI1B_48880</name>
</gene>
<feature type="compositionally biased region" description="Basic and acidic residues" evidence="1">
    <location>
        <begin position="24"/>
        <end position="33"/>
    </location>
</feature>
<dbReference type="EMBL" id="CAADFC020000016">
    <property type="protein sequence ID" value="VIO73283.1"/>
    <property type="molecule type" value="Genomic_DNA"/>
</dbReference>
<organism evidence="2 3">
    <name type="scientific">Bradyrhizobium ivorense</name>
    <dbReference type="NCBI Taxonomy" id="2511166"/>
    <lineage>
        <taxon>Bacteria</taxon>
        <taxon>Pseudomonadati</taxon>
        <taxon>Pseudomonadota</taxon>
        <taxon>Alphaproteobacteria</taxon>
        <taxon>Hyphomicrobiales</taxon>
        <taxon>Nitrobacteraceae</taxon>
        <taxon>Bradyrhizobium</taxon>
    </lineage>
</organism>
<dbReference type="Proteomes" id="UP000328092">
    <property type="component" value="Unassembled WGS sequence"/>
</dbReference>
<dbReference type="RefSeq" id="WP_172628167.1">
    <property type="nucleotide sequence ID" value="NZ_CAADFC020000016.1"/>
</dbReference>
<proteinExistence type="predicted"/>
<evidence type="ECO:0000256" key="1">
    <source>
        <dbReference type="SAM" id="MobiDB-lite"/>
    </source>
</evidence>
<evidence type="ECO:0000313" key="3">
    <source>
        <dbReference type="Proteomes" id="UP000328092"/>
    </source>
</evidence>